<protein>
    <submittedName>
        <fullName evidence="2">Uncharacterized protein</fullName>
    </submittedName>
</protein>
<organism evidence="2 3">
    <name type="scientific">Frankia canadensis</name>
    <dbReference type="NCBI Taxonomy" id="1836972"/>
    <lineage>
        <taxon>Bacteria</taxon>
        <taxon>Bacillati</taxon>
        <taxon>Actinomycetota</taxon>
        <taxon>Actinomycetes</taxon>
        <taxon>Frankiales</taxon>
        <taxon>Frankiaceae</taxon>
        <taxon>Frankia</taxon>
    </lineage>
</organism>
<dbReference type="EMBL" id="FZMO01000060">
    <property type="protein sequence ID" value="SNQ46725.1"/>
    <property type="molecule type" value="Genomic_DNA"/>
</dbReference>
<reference evidence="2 3" key="1">
    <citation type="submission" date="2017-06" db="EMBL/GenBank/DDBJ databases">
        <authorList>
            <person name="Kim H.J."/>
            <person name="Triplett B.A."/>
        </authorList>
    </citation>
    <scope>NUCLEOTIDE SEQUENCE [LARGE SCALE GENOMIC DNA]</scope>
    <source>
        <strain evidence="2">FRACA_ARgP5</strain>
    </source>
</reference>
<name>A0A2I2KM33_9ACTN</name>
<feature type="compositionally biased region" description="Basic and acidic residues" evidence="1">
    <location>
        <begin position="50"/>
        <end position="60"/>
    </location>
</feature>
<keyword evidence="3" id="KW-1185">Reference proteome</keyword>
<feature type="region of interest" description="Disordered" evidence="1">
    <location>
        <begin position="24"/>
        <end position="88"/>
    </location>
</feature>
<dbReference type="AlphaFoldDB" id="A0A2I2KM33"/>
<evidence type="ECO:0000313" key="2">
    <source>
        <dbReference type="EMBL" id="SNQ46725.1"/>
    </source>
</evidence>
<accession>A0A2I2KM33</accession>
<dbReference type="RefSeq" id="WP_243407273.1">
    <property type="nucleotide sequence ID" value="NZ_FZMO01000060.1"/>
</dbReference>
<gene>
    <name evidence="2" type="ORF">FRACA_1520004</name>
</gene>
<sequence length="123" mass="12729">MTDSGRSISSTSMWSYRAVMVWNKRGSSRGGASTGRDSVKRGGAGGSASSKDDPDIERTYAKRGGGRSADLDPVETADCPACNGTGKKAADRLEADDDGGFTGTQNADCAACDGTGRLTRARR</sequence>
<proteinExistence type="predicted"/>
<evidence type="ECO:0000256" key="1">
    <source>
        <dbReference type="SAM" id="MobiDB-lite"/>
    </source>
</evidence>
<dbReference type="Proteomes" id="UP000234331">
    <property type="component" value="Unassembled WGS sequence"/>
</dbReference>
<evidence type="ECO:0000313" key="3">
    <source>
        <dbReference type="Proteomes" id="UP000234331"/>
    </source>
</evidence>
<dbReference type="Gene3D" id="6.20.20.10">
    <property type="match status" value="1"/>
</dbReference>